<comment type="subcellular location">
    <subcellularLocation>
        <location evidence="1">Secreted</location>
    </subcellularLocation>
</comment>
<evidence type="ECO:0000313" key="5">
    <source>
        <dbReference type="EMBL" id="JAA70511.1"/>
    </source>
</evidence>
<proteinExistence type="evidence at transcript level"/>
<organism evidence="5">
    <name type="scientific">Ixodes ricinus</name>
    <name type="common">Common tick</name>
    <name type="synonym">Acarus ricinus</name>
    <dbReference type="NCBI Taxonomy" id="34613"/>
    <lineage>
        <taxon>Eukaryota</taxon>
        <taxon>Metazoa</taxon>
        <taxon>Ecdysozoa</taxon>
        <taxon>Arthropoda</taxon>
        <taxon>Chelicerata</taxon>
        <taxon>Arachnida</taxon>
        <taxon>Acari</taxon>
        <taxon>Parasitiformes</taxon>
        <taxon>Ixodida</taxon>
        <taxon>Ixodoidea</taxon>
        <taxon>Ixodidae</taxon>
        <taxon>Ixodinae</taxon>
        <taxon>Ixodes</taxon>
    </lineage>
</organism>
<dbReference type="CDD" id="cd23501">
    <property type="entry name" value="TSLPI_Salp14_NTD"/>
    <property type="match status" value="1"/>
</dbReference>
<protein>
    <submittedName>
        <fullName evidence="5">Putative basic tail protein</fullName>
    </submittedName>
</protein>
<evidence type="ECO:0000256" key="3">
    <source>
        <dbReference type="SAM" id="MobiDB-lite"/>
    </source>
</evidence>
<feature type="compositionally biased region" description="Basic and acidic residues" evidence="3">
    <location>
        <begin position="119"/>
        <end position="134"/>
    </location>
</feature>
<dbReference type="InterPro" id="IPR011694">
    <property type="entry name" value="Ixonnexin-like"/>
</dbReference>
<evidence type="ECO:0000256" key="1">
    <source>
        <dbReference type="ARBA" id="ARBA00004613"/>
    </source>
</evidence>
<evidence type="ECO:0000256" key="2">
    <source>
        <dbReference type="ARBA" id="ARBA00022525"/>
    </source>
</evidence>
<keyword evidence="4" id="KW-0732">Signal</keyword>
<dbReference type="Pfam" id="PF07771">
    <property type="entry name" value="TSGP1"/>
    <property type="match status" value="1"/>
</dbReference>
<dbReference type="AlphaFoldDB" id="A0A0K8RHG2"/>
<keyword evidence="2" id="KW-0964">Secreted</keyword>
<dbReference type="GO" id="GO:0005576">
    <property type="term" value="C:extracellular region"/>
    <property type="evidence" value="ECO:0007669"/>
    <property type="project" value="UniProtKB-SubCell"/>
</dbReference>
<sequence length="159" mass="17701">MKLGITSSIFIIVAIASAKCQMYPEIIANWTRTGPKIIQHGCPTTARTEELSRRYPDCLYYCKDKQGDWKYGFYNPGTNCSYGNESLPGSCFNGNCYLILETLTEVTPTETKTNSTPPMEKEATPTEQVEKETAPTEPIENETAPKQPLEEEAPPKPAL</sequence>
<name>A0A0K8RHG2_IXORI</name>
<feature type="region of interest" description="Disordered" evidence="3">
    <location>
        <begin position="107"/>
        <end position="159"/>
    </location>
</feature>
<feature type="chain" id="PRO_5005517972" evidence="4">
    <location>
        <begin position="19"/>
        <end position="159"/>
    </location>
</feature>
<feature type="signal peptide" evidence="4">
    <location>
        <begin position="1"/>
        <end position="18"/>
    </location>
</feature>
<evidence type="ECO:0000256" key="4">
    <source>
        <dbReference type="SAM" id="SignalP"/>
    </source>
</evidence>
<accession>A0A0K8RHG2</accession>
<reference evidence="5" key="1">
    <citation type="submission" date="2012-12" db="EMBL/GenBank/DDBJ databases">
        <title>Identification and characterization of a phenylalanine ammonia-lyase gene family in Isatis indigotica Fort.</title>
        <authorList>
            <person name="Liu Q."/>
            <person name="Chen J."/>
            <person name="Zhou X."/>
            <person name="Di P."/>
            <person name="Xiao Y."/>
            <person name="Xuan H."/>
            <person name="Zhang L."/>
            <person name="Chen W."/>
        </authorList>
    </citation>
    <scope>NUCLEOTIDE SEQUENCE</scope>
    <source>
        <tissue evidence="5">Salivary gland</tissue>
    </source>
</reference>
<dbReference type="EMBL" id="GADI01003297">
    <property type="protein sequence ID" value="JAA70511.1"/>
    <property type="molecule type" value="mRNA"/>
</dbReference>
<feature type="compositionally biased region" description="Low complexity" evidence="3">
    <location>
        <begin position="107"/>
        <end position="118"/>
    </location>
</feature>